<accession>A0A6A6QX71</accession>
<proteinExistence type="predicted"/>
<name>A0A6A6QX71_9PEZI</name>
<organism evidence="1 2">
    <name type="scientific">Lophium mytilinum</name>
    <dbReference type="NCBI Taxonomy" id="390894"/>
    <lineage>
        <taxon>Eukaryota</taxon>
        <taxon>Fungi</taxon>
        <taxon>Dikarya</taxon>
        <taxon>Ascomycota</taxon>
        <taxon>Pezizomycotina</taxon>
        <taxon>Dothideomycetes</taxon>
        <taxon>Pleosporomycetidae</taxon>
        <taxon>Mytilinidiales</taxon>
        <taxon>Mytilinidiaceae</taxon>
        <taxon>Lophium</taxon>
    </lineage>
</organism>
<keyword evidence="2" id="KW-1185">Reference proteome</keyword>
<reference evidence="1" key="1">
    <citation type="journal article" date="2020" name="Stud. Mycol.">
        <title>101 Dothideomycetes genomes: a test case for predicting lifestyles and emergence of pathogens.</title>
        <authorList>
            <person name="Haridas S."/>
            <person name="Albert R."/>
            <person name="Binder M."/>
            <person name="Bloem J."/>
            <person name="Labutti K."/>
            <person name="Salamov A."/>
            <person name="Andreopoulos B."/>
            <person name="Baker S."/>
            <person name="Barry K."/>
            <person name="Bills G."/>
            <person name="Bluhm B."/>
            <person name="Cannon C."/>
            <person name="Castanera R."/>
            <person name="Culley D."/>
            <person name="Daum C."/>
            <person name="Ezra D."/>
            <person name="Gonzalez J."/>
            <person name="Henrissat B."/>
            <person name="Kuo A."/>
            <person name="Liang C."/>
            <person name="Lipzen A."/>
            <person name="Lutzoni F."/>
            <person name="Magnuson J."/>
            <person name="Mondo S."/>
            <person name="Nolan M."/>
            <person name="Ohm R."/>
            <person name="Pangilinan J."/>
            <person name="Park H.-J."/>
            <person name="Ramirez L."/>
            <person name="Alfaro M."/>
            <person name="Sun H."/>
            <person name="Tritt A."/>
            <person name="Yoshinaga Y."/>
            <person name="Zwiers L.-H."/>
            <person name="Turgeon B."/>
            <person name="Goodwin S."/>
            <person name="Spatafora J."/>
            <person name="Crous P."/>
            <person name="Grigoriev I."/>
        </authorList>
    </citation>
    <scope>NUCLEOTIDE SEQUENCE</scope>
    <source>
        <strain evidence="1">CBS 269.34</strain>
    </source>
</reference>
<evidence type="ECO:0000313" key="1">
    <source>
        <dbReference type="EMBL" id="KAF2497048.1"/>
    </source>
</evidence>
<protein>
    <submittedName>
        <fullName evidence="1">Uncharacterized protein</fullName>
    </submittedName>
</protein>
<gene>
    <name evidence="1" type="ORF">BU16DRAFT_347857</name>
</gene>
<evidence type="ECO:0000313" key="2">
    <source>
        <dbReference type="Proteomes" id="UP000799750"/>
    </source>
</evidence>
<dbReference type="AlphaFoldDB" id="A0A6A6QX71"/>
<dbReference type="EMBL" id="MU004187">
    <property type="protein sequence ID" value="KAF2497048.1"/>
    <property type="molecule type" value="Genomic_DNA"/>
</dbReference>
<sequence length="142" mass="16192">MRDDLTQALYHDFPVLYKCMSWGFQNGDGWYEIIRRLSISISNIVASASLEPSEFTVSEVKEKFGLLRVYISNTNNAIQDAIYQSVQESSRTCEKCGGPGVQSARGGWIRASCEPCEAERLRIRQEQARRYDRRDSGTVEIE</sequence>
<dbReference type="Proteomes" id="UP000799750">
    <property type="component" value="Unassembled WGS sequence"/>
</dbReference>
<dbReference type="OrthoDB" id="3795764at2759"/>